<dbReference type="InterPro" id="IPR025161">
    <property type="entry name" value="IS402-like_dom"/>
</dbReference>
<evidence type="ECO:0000313" key="2">
    <source>
        <dbReference type="EMBL" id="GAA0575679.1"/>
    </source>
</evidence>
<reference evidence="3 4" key="2">
    <citation type="submission" date="2020-08" db="EMBL/GenBank/DDBJ databases">
        <title>Sequencing the genomes of 1000 actinobacteria strains.</title>
        <authorList>
            <person name="Klenk H.-P."/>
        </authorList>
    </citation>
    <scope>NUCLEOTIDE SEQUENCE [LARGE SCALE GENOMIC DNA]</scope>
    <source>
        <strain evidence="3 4">DSM 44772</strain>
    </source>
</reference>
<dbReference type="RefSeq" id="WP_221480758.1">
    <property type="nucleotide sequence ID" value="NZ_BAAAHD010000040.1"/>
</dbReference>
<reference evidence="2 5" key="1">
    <citation type="journal article" date="2019" name="Int. J. Syst. Evol. Microbiol.">
        <title>The Global Catalogue of Microorganisms (GCM) 10K type strain sequencing project: providing services to taxonomists for standard genome sequencing and annotation.</title>
        <authorList>
            <consortium name="The Broad Institute Genomics Platform"/>
            <consortium name="The Broad Institute Genome Sequencing Center for Infectious Disease"/>
            <person name="Wu L."/>
            <person name="Ma J."/>
        </authorList>
    </citation>
    <scope>NUCLEOTIDE SEQUENCE [LARGE SCALE GENOMIC DNA]</scope>
    <source>
        <strain evidence="2 5">JCM 10667</strain>
    </source>
</reference>
<comment type="caution">
    <text evidence="3">The sequence shown here is derived from an EMBL/GenBank/DDBJ whole genome shotgun (WGS) entry which is preliminary data.</text>
</comment>
<dbReference type="PANTHER" id="PTHR30007">
    <property type="entry name" value="PHP DOMAIN PROTEIN"/>
    <property type="match status" value="1"/>
</dbReference>
<reference evidence="2" key="3">
    <citation type="submission" date="2023-12" db="EMBL/GenBank/DDBJ databases">
        <authorList>
            <person name="Sun Q."/>
            <person name="Inoue M."/>
        </authorList>
    </citation>
    <scope>NUCLEOTIDE SEQUENCE</scope>
    <source>
        <strain evidence="2">JCM 10667</strain>
    </source>
</reference>
<dbReference type="PANTHER" id="PTHR30007:SF0">
    <property type="entry name" value="TRANSPOSASE"/>
    <property type="match status" value="1"/>
</dbReference>
<dbReference type="AlphaFoldDB" id="A0A7W7MYK3"/>
<name>A0A7W7MYK3_9ACTN</name>
<organism evidence="3 4">
    <name type="scientific">Actinomadura livida</name>
    <dbReference type="NCBI Taxonomy" id="79909"/>
    <lineage>
        <taxon>Bacteria</taxon>
        <taxon>Bacillati</taxon>
        <taxon>Actinomycetota</taxon>
        <taxon>Actinomycetes</taxon>
        <taxon>Streptosporangiales</taxon>
        <taxon>Thermomonosporaceae</taxon>
        <taxon>Actinomadura</taxon>
    </lineage>
</organism>
<evidence type="ECO:0000313" key="4">
    <source>
        <dbReference type="Proteomes" id="UP000549343"/>
    </source>
</evidence>
<feature type="domain" description="Insertion element IS402-like" evidence="1">
    <location>
        <begin position="11"/>
        <end position="70"/>
    </location>
</feature>
<evidence type="ECO:0000259" key="1">
    <source>
        <dbReference type="Pfam" id="PF13340"/>
    </source>
</evidence>
<dbReference type="Proteomes" id="UP000549343">
    <property type="component" value="Unassembled WGS sequence"/>
</dbReference>
<gene>
    <name evidence="3" type="ORF">F4557_004286</name>
    <name evidence="2" type="ORF">GCM10009546_42730</name>
</gene>
<proteinExistence type="predicted"/>
<dbReference type="Proteomes" id="UP001501427">
    <property type="component" value="Unassembled WGS sequence"/>
</dbReference>
<accession>A0A7W7MYK3</accession>
<keyword evidence="5" id="KW-1185">Reference proteome</keyword>
<dbReference type="EMBL" id="JACHMV010000001">
    <property type="protein sequence ID" value="MBB4775868.1"/>
    <property type="molecule type" value="Genomic_DNA"/>
</dbReference>
<evidence type="ECO:0000313" key="5">
    <source>
        <dbReference type="Proteomes" id="UP001501427"/>
    </source>
</evidence>
<dbReference type="Pfam" id="PF13340">
    <property type="entry name" value="DUF4096"/>
    <property type="match status" value="1"/>
</dbReference>
<protein>
    <submittedName>
        <fullName evidence="3">Transposase</fullName>
    </submittedName>
</protein>
<dbReference type="EMBL" id="BAAAHD010000040">
    <property type="protein sequence ID" value="GAA0575679.1"/>
    <property type="molecule type" value="Genomic_DNA"/>
</dbReference>
<sequence>MTQRARYPSDLSDARWELIEPILTAWRDRRRAGALDIGRPPEHDLRTIMDAVLYVDRTGIPWRYPPARLPALADRLRLLPAVARR</sequence>
<evidence type="ECO:0000313" key="3">
    <source>
        <dbReference type="EMBL" id="MBB4775868.1"/>
    </source>
</evidence>